<comment type="caution">
    <text evidence="1">The sequence shown here is derived from an EMBL/GenBank/DDBJ whole genome shotgun (WGS) entry which is preliminary data.</text>
</comment>
<dbReference type="RefSeq" id="WP_394402303.1">
    <property type="nucleotide sequence ID" value="NZ_JBIGHW010000031.1"/>
</dbReference>
<sequence>MSTFTLTIGLVIRDGQRTWRLDRTLDDSRNVFLDLESGAPKTISTAELQRDLLAGKLLVVQEHPVALAKQAESATRLVQTIEDLPETEQRRLQHRLAIVKHMLRRGIRKGMRSRIDAELTRLSVLTATELTEAGAISDEQVPTASTVMDWMRKFERSGGNPLSLLSGNCFRQTRSRLHPLVLEIARRKVRDFYCSRKRPTARATKLLIDRELSLTVSQE</sequence>
<protein>
    <submittedName>
        <fullName evidence="1">Uncharacterized protein</fullName>
    </submittedName>
</protein>
<gene>
    <name evidence="1" type="ORF">ACG0Z3_22895</name>
</gene>
<proteinExistence type="predicted"/>
<accession>A0ABW7FQB8</accession>
<organism evidence="1 2">
    <name type="scientific">Pelomonas margarita</name>
    <dbReference type="NCBI Taxonomy" id="3299031"/>
    <lineage>
        <taxon>Bacteria</taxon>
        <taxon>Pseudomonadati</taxon>
        <taxon>Pseudomonadota</taxon>
        <taxon>Betaproteobacteria</taxon>
        <taxon>Burkholderiales</taxon>
        <taxon>Sphaerotilaceae</taxon>
        <taxon>Roseateles</taxon>
    </lineage>
</organism>
<evidence type="ECO:0000313" key="2">
    <source>
        <dbReference type="Proteomes" id="UP001606301"/>
    </source>
</evidence>
<keyword evidence="2" id="KW-1185">Reference proteome</keyword>
<dbReference type="Proteomes" id="UP001606301">
    <property type="component" value="Unassembled WGS sequence"/>
</dbReference>
<reference evidence="1 2" key="1">
    <citation type="submission" date="2024-08" db="EMBL/GenBank/DDBJ databases">
        <authorList>
            <person name="Lu H."/>
        </authorList>
    </citation>
    <scope>NUCLEOTIDE SEQUENCE [LARGE SCALE GENOMIC DNA]</scope>
    <source>
        <strain evidence="1 2">LKC17W</strain>
    </source>
</reference>
<dbReference type="EMBL" id="JBIGHW010000031">
    <property type="protein sequence ID" value="MFG6443546.1"/>
    <property type="molecule type" value="Genomic_DNA"/>
</dbReference>
<name>A0ABW7FQB8_9BURK</name>
<evidence type="ECO:0000313" key="1">
    <source>
        <dbReference type="EMBL" id="MFG6443546.1"/>
    </source>
</evidence>